<evidence type="ECO:0000313" key="1">
    <source>
        <dbReference type="EMBL" id="SEA70610.1"/>
    </source>
</evidence>
<organism evidence="1 2">
    <name type="scientific">Chitinophaga terrae</name>
    <name type="common">ex Kim and Jung 2007</name>
    <dbReference type="NCBI Taxonomy" id="408074"/>
    <lineage>
        <taxon>Bacteria</taxon>
        <taxon>Pseudomonadati</taxon>
        <taxon>Bacteroidota</taxon>
        <taxon>Chitinophagia</taxon>
        <taxon>Chitinophagales</taxon>
        <taxon>Chitinophagaceae</taxon>
        <taxon>Chitinophaga</taxon>
    </lineage>
</organism>
<dbReference type="EMBL" id="FNRL01000013">
    <property type="protein sequence ID" value="SEA70610.1"/>
    <property type="molecule type" value="Genomic_DNA"/>
</dbReference>
<protein>
    <recommendedName>
        <fullName evidence="3">Heavy-metal-associated domain-containing protein</fullName>
    </recommendedName>
</protein>
<accession>A0A1H4DDT7</accession>
<sequence length="69" mass="7739">MIGVFKTNIGTPEARQTLIQALSTSFHVSNCHVDLEDCDKVLRIADLEVAEQEIVAFVREQGFMCDILE</sequence>
<keyword evidence="2" id="KW-1185">Reference proteome</keyword>
<dbReference type="RefSeq" id="WP_089762806.1">
    <property type="nucleotide sequence ID" value="NZ_BKAT01000046.1"/>
</dbReference>
<gene>
    <name evidence="1" type="ORF">SAMN05660909_03059</name>
</gene>
<proteinExistence type="predicted"/>
<name>A0A1H4DDT7_9BACT</name>
<dbReference type="Proteomes" id="UP000199656">
    <property type="component" value="Unassembled WGS sequence"/>
</dbReference>
<dbReference type="OrthoDB" id="1036397at2"/>
<dbReference type="STRING" id="408074.SAMN05660909_03059"/>
<evidence type="ECO:0000313" key="2">
    <source>
        <dbReference type="Proteomes" id="UP000199656"/>
    </source>
</evidence>
<dbReference type="AlphaFoldDB" id="A0A1H4DDT7"/>
<reference evidence="2" key="1">
    <citation type="submission" date="2016-10" db="EMBL/GenBank/DDBJ databases">
        <authorList>
            <person name="Varghese N."/>
            <person name="Submissions S."/>
        </authorList>
    </citation>
    <scope>NUCLEOTIDE SEQUENCE [LARGE SCALE GENOMIC DNA]</scope>
    <source>
        <strain evidence="2">DSM 23920</strain>
    </source>
</reference>
<evidence type="ECO:0008006" key="3">
    <source>
        <dbReference type="Google" id="ProtNLM"/>
    </source>
</evidence>